<organism evidence="2 3">
    <name type="scientific">Canariomyces notabilis</name>
    <dbReference type="NCBI Taxonomy" id="2074819"/>
    <lineage>
        <taxon>Eukaryota</taxon>
        <taxon>Fungi</taxon>
        <taxon>Dikarya</taxon>
        <taxon>Ascomycota</taxon>
        <taxon>Pezizomycotina</taxon>
        <taxon>Sordariomycetes</taxon>
        <taxon>Sordariomycetidae</taxon>
        <taxon>Sordariales</taxon>
        <taxon>Chaetomiaceae</taxon>
        <taxon>Canariomyces</taxon>
    </lineage>
</organism>
<dbReference type="Pfam" id="PF20150">
    <property type="entry name" value="2EXR"/>
    <property type="match status" value="1"/>
</dbReference>
<feature type="domain" description="2EXR" evidence="1">
    <location>
        <begin position="6"/>
        <end position="84"/>
    </location>
</feature>
<name>A0AAN6YVE1_9PEZI</name>
<accession>A0AAN6YVE1</accession>
<sequence length="358" mass="41546">MMATEFPKFRDLPMELRVKIWSFCVPGPRVYEMDYPLSDFHSTFPDGEARPRELWSSKSGLWPVISRVCREARDVALNRHRHRYMYVTGEEGQTDEHGVPYPPWTAWNANLPVRFRKGFDIVHLHWHGDYDHHDWLGPPPNPLPSLQWLASQAAAASVSAELLHRFDPDGDKNYSLASVIGSKDAKYFDPHVLYYVVLAIVEIHISAEEAAHAGVFGTLGEEPIRLVDPRDTATVARFRDAWRCGRASVEEPDVAEFFSRVTDAADDYCARVEQWRQELEKKWMWHKCNELRVPEDTHAKIWSDLDQPRELRFDWSRRQLDKGHPWVQKQLAVMPRFEPVLMFRHCTGRCGLAGYANP</sequence>
<dbReference type="EMBL" id="MU853335">
    <property type="protein sequence ID" value="KAK4114938.1"/>
    <property type="molecule type" value="Genomic_DNA"/>
</dbReference>
<dbReference type="RefSeq" id="XP_064672508.1">
    <property type="nucleotide sequence ID" value="XM_064814548.1"/>
</dbReference>
<comment type="caution">
    <text evidence="2">The sequence shown here is derived from an EMBL/GenBank/DDBJ whole genome shotgun (WGS) entry which is preliminary data.</text>
</comment>
<proteinExistence type="predicted"/>
<protein>
    <recommendedName>
        <fullName evidence="1">2EXR domain-containing protein</fullName>
    </recommendedName>
</protein>
<dbReference type="InterPro" id="IPR045518">
    <property type="entry name" value="2EXR"/>
</dbReference>
<dbReference type="PANTHER" id="PTHR35910">
    <property type="entry name" value="2EXR DOMAIN-CONTAINING PROTEIN"/>
    <property type="match status" value="1"/>
</dbReference>
<dbReference type="GeneID" id="89938673"/>
<dbReference type="Proteomes" id="UP001302812">
    <property type="component" value="Unassembled WGS sequence"/>
</dbReference>
<keyword evidence="3" id="KW-1185">Reference proteome</keyword>
<reference evidence="2" key="1">
    <citation type="journal article" date="2023" name="Mol. Phylogenet. Evol.">
        <title>Genome-scale phylogeny and comparative genomics of the fungal order Sordariales.</title>
        <authorList>
            <person name="Hensen N."/>
            <person name="Bonometti L."/>
            <person name="Westerberg I."/>
            <person name="Brannstrom I.O."/>
            <person name="Guillou S."/>
            <person name="Cros-Aarteil S."/>
            <person name="Calhoun S."/>
            <person name="Haridas S."/>
            <person name="Kuo A."/>
            <person name="Mondo S."/>
            <person name="Pangilinan J."/>
            <person name="Riley R."/>
            <person name="LaButti K."/>
            <person name="Andreopoulos B."/>
            <person name="Lipzen A."/>
            <person name="Chen C."/>
            <person name="Yan M."/>
            <person name="Daum C."/>
            <person name="Ng V."/>
            <person name="Clum A."/>
            <person name="Steindorff A."/>
            <person name="Ohm R.A."/>
            <person name="Martin F."/>
            <person name="Silar P."/>
            <person name="Natvig D.O."/>
            <person name="Lalanne C."/>
            <person name="Gautier V."/>
            <person name="Ament-Velasquez S.L."/>
            <person name="Kruys A."/>
            <person name="Hutchinson M.I."/>
            <person name="Powell A.J."/>
            <person name="Barry K."/>
            <person name="Miller A.N."/>
            <person name="Grigoriev I.V."/>
            <person name="Debuchy R."/>
            <person name="Gladieux P."/>
            <person name="Hiltunen Thoren M."/>
            <person name="Johannesson H."/>
        </authorList>
    </citation>
    <scope>NUCLEOTIDE SEQUENCE</scope>
    <source>
        <strain evidence="2">CBS 508.74</strain>
    </source>
</reference>
<dbReference type="AlphaFoldDB" id="A0AAN6YVE1"/>
<evidence type="ECO:0000313" key="2">
    <source>
        <dbReference type="EMBL" id="KAK4114938.1"/>
    </source>
</evidence>
<dbReference type="PANTHER" id="PTHR35910:SF6">
    <property type="entry name" value="2EXR DOMAIN-CONTAINING PROTEIN"/>
    <property type="match status" value="1"/>
</dbReference>
<reference evidence="2" key="2">
    <citation type="submission" date="2023-05" db="EMBL/GenBank/DDBJ databases">
        <authorList>
            <consortium name="Lawrence Berkeley National Laboratory"/>
            <person name="Steindorff A."/>
            <person name="Hensen N."/>
            <person name="Bonometti L."/>
            <person name="Westerberg I."/>
            <person name="Brannstrom I.O."/>
            <person name="Guillou S."/>
            <person name="Cros-Aarteil S."/>
            <person name="Calhoun S."/>
            <person name="Haridas S."/>
            <person name="Kuo A."/>
            <person name="Mondo S."/>
            <person name="Pangilinan J."/>
            <person name="Riley R."/>
            <person name="Labutti K."/>
            <person name="Andreopoulos B."/>
            <person name="Lipzen A."/>
            <person name="Chen C."/>
            <person name="Yanf M."/>
            <person name="Daum C."/>
            <person name="Ng V."/>
            <person name="Clum A."/>
            <person name="Ohm R."/>
            <person name="Martin F."/>
            <person name="Silar P."/>
            <person name="Natvig D."/>
            <person name="Lalanne C."/>
            <person name="Gautier V."/>
            <person name="Ament-Velasquez S.L."/>
            <person name="Kruys A."/>
            <person name="Hutchinson M.I."/>
            <person name="Powell A.J."/>
            <person name="Barry K."/>
            <person name="Miller A.N."/>
            <person name="Grigoriev I.V."/>
            <person name="Debuchy R."/>
            <person name="Gladieux P."/>
            <person name="Thoren M.H."/>
            <person name="Johannesson H."/>
        </authorList>
    </citation>
    <scope>NUCLEOTIDE SEQUENCE</scope>
    <source>
        <strain evidence="2">CBS 508.74</strain>
    </source>
</reference>
<evidence type="ECO:0000259" key="1">
    <source>
        <dbReference type="Pfam" id="PF20150"/>
    </source>
</evidence>
<gene>
    <name evidence="2" type="ORF">N656DRAFT_775973</name>
</gene>
<evidence type="ECO:0000313" key="3">
    <source>
        <dbReference type="Proteomes" id="UP001302812"/>
    </source>
</evidence>